<evidence type="ECO:0000313" key="3">
    <source>
        <dbReference type="EMBL" id="VAW64592.1"/>
    </source>
</evidence>
<sequence>MKAFNLHQTNLHQANWHWTSLYWTAIILLAIFSGTLISACDNTLSEHHHSDNTAHSGAEEAEIIKGPHGGRMLSSKHFELELSIFETGVPPEFRAWARFKEQPLAPSEVELKITLTRLGGKVDKINFKPHADALRGDSVIYEPHSFVVHI</sequence>
<keyword evidence="1" id="KW-0812">Transmembrane</keyword>
<dbReference type="EMBL" id="UOFJ01000136">
    <property type="protein sequence ID" value="VAW64592.1"/>
    <property type="molecule type" value="Genomic_DNA"/>
</dbReference>
<accession>A0A3B0XN54</accession>
<dbReference type="InterPro" id="IPR058646">
    <property type="entry name" value="CzcB_N"/>
</dbReference>
<gene>
    <name evidence="3" type="ORF">MNBD_GAMMA10-1053</name>
</gene>
<dbReference type="AlphaFoldDB" id="A0A3B0XN54"/>
<reference evidence="3" key="1">
    <citation type="submission" date="2018-06" db="EMBL/GenBank/DDBJ databases">
        <authorList>
            <person name="Zhirakovskaya E."/>
        </authorList>
    </citation>
    <scope>NUCLEOTIDE SEQUENCE</scope>
</reference>
<feature type="domain" description="CzcB N-terminal" evidence="2">
    <location>
        <begin position="70"/>
        <end position="150"/>
    </location>
</feature>
<keyword evidence="1" id="KW-0472">Membrane</keyword>
<protein>
    <submittedName>
        <fullName evidence="3">Probable Co/Zn/Cd efflux system membrane fusion protein</fullName>
    </submittedName>
</protein>
<name>A0A3B0XN54_9ZZZZ</name>
<keyword evidence="1" id="KW-1133">Transmembrane helix</keyword>
<evidence type="ECO:0000259" key="2">
    <source>
        <dbReference type="Pfam" id="PF25971"/>
    </source>
</evidence>
<evidence type="ECO:0000256" key="1">
    <source>
        <dbReference type="SAM" id="Phobius"/>
    </source>
</evidence>
<proteinExistence type="predicted"/>
<dbReference type="Pfam" id="PF25971">
    <property type="entry name" value="CzcB_N"/>
    <property type="match status" value="1"/>
</dbReference>
<feature type="transmembrane region" description="Helical" evidence="1">
    <location>
        <begin position="20"/>
        <end position="40"/>
    </location>
</feature>
<feature type="non-terminal residue" evidence="3">
    <location>
        <position position="150"/>
    </location>
</feature>
<organism evidence="3">
    <name type="scientific">hydrothermal vent metagenome</name>
    <dbReference type="NCBI Taxonomy" id="652676"/>
    <lineage>
        <taxon>unclassified sequences</taxon>
        <taxon>metagenomes</taxon>
        <taxon>ecological metagenomes</taxon>
    </lineage>
</organism>